<keyword evidence="3" id="KW-1185">Reference proteome</keyword>
<dbReference type="AlphaFoldDB" id="A0A6N9TSR7"/>
<dbReference type="PRINTS" id="PR00340">
    <property type="entry name" value="PIIGLNB"/>
</dbReference>
<dbReference type="PANTHER" id="PTHR30115:SF11">
    <property type="entry name" value="NITROGEN REGULATORY PROTEIN P-II HOMOLOG"/>
    <property type="match status" value="1"/>
</dbReference>
<dbReference type="InterPro" id="IPR017918">
    <property type="entry name" value="N-reg_PII_CS"/>
</dbReference>
<dbReference type="SUPFAM" id="SSF54913">
    <property type="entry name" value="GlnB-like"/>
    <property type="match status" value="1"/>
</dbReference>
<dbReference type="InterPro" id="IPR015867">
    <property type="entry name" value="N-reg_PII/ATP_PRibTrfase_C"/>
</dbReference>
<dbReference type="GO" id="GO:0005524">
    <property type="term" value="F:ATP binding"/>
    <property type="evidence" value="ECO:0007669"/>
    <property type="project" value="TreeGrafter"/>
</dbReference>
<organism evidence="2 3">
    <name type="scientific">Dissulfurirhabdus thermomarina</name>
    <dbReference type="NCBI Taxonomy" id="1765737"/>
    <lineage>
        <taxon>Bacteria</taxon>
        <taxon>Deltaproteobacteria</taxon>
        <taxon>Dissulfurirhabdaceae</taxon>
        <taxon>Dissulfurirhabdus</taxon>
    </lineage>
</organism>
<evidence type="ECO:0000256" key="1">
    <source>
        <dbReference type="RuleBase" id="RU003936"/>
    </source>
</evidence>
<dbReference type="SMART" id="SM00938">
    <property type="entry name" value="P-II"/>
    <property type="match status" value="1"/>
</dbReference>
<dbReference type="PROSITE" id="PS00638">
    <property type="entry name" value="PII_GLNB_CTER"/>
    <property type="match status" value="1"/>
</dbReference>
<dbReference type="Gene3D" id="3.30.70.120">
    <property type="match status" value="1"/>
</dbReference>
<dbReference type="GO" id="GO:0005829">
    <property type="term" value="C:cytosol"/>
    <property type="evidence" value="ECO:0007669"/>
    <property type="project" value="TreeGrafter"/>
</dbReference>
<dbReference type="InterPro" id="IPR011322">
    <property type="entry name" value="N-reg_PII-like_a/b"/>
</dbReference>
<dbReference type="PANTHER" id="PTHR30115">
    <property type="entry name" value="NITROGEN REGULATORY PROTEIN P-II"/>
    <property type="match status" value="1"/>
</dbReference>
<comment type="similarity">
    <text evidence="1">Belongs to the P(II) protein family.</text>
</comment>
<dbReference type="GO" id="GO:0030234">
    <property type="term" value="F:enzyme regulator activity"/>
    <property type="evidence" value="ECO:0007669"/>
    <property type="project" value="InterPro"/>
</dbReference>
<reference evidence="2 3" key="1">
    <citation type="submission" date="2020-02" db="EMBL/GenBank/DDBJ databases">
        <title>Comparative genomics of sulfur disproportionating microorganisms.</title>
        <authorList>
            <person name="Ward L.M."/>
            <person name="Bertran E."/>
            <person name="Johnston D.T."/>
        </authorList>
    </citation>
    <scope>NUCLEOTIDE SEQUENCE [LARGE SCALE GENOMIC DNA]</scope>
    <source>
        <strain evidence="2 3">DSM 100025</strain>
    </source>
</reference>
<dbReference type="Pfam" id="PF00543">
    <property type="entry name" value="P-II"/>
    <property type="match status" value="1"/>
</dbReference>
<dbReference type="GO" id="GO:0006808">
    <property type="term" value="P:regulation of nitrogen utilization"/>
    <property type="evidence" value="ECO:0007669"/>
    <property type="project" value="InterPro"/>
</dbReference>
<protein>
    <submittedName>
        <fullName evidence="2">P-II family nitrogen regulator</fullName>
    </submittedName>
</protein>
<sequence length="112" mass="12226">MKEIKAIVRLEKLEAVKEALEGIGLPGLMVSRIEGHGRQSGLVEQFRGREFKVDLLPKARLEIVCADDAVERIVVTIAEAARTGEIGDGKIFVSDVVDAVRIRSMERGEAAV</sequence>
<comment type="caution">
    <text evidence="2">The sequence shown here is derived from an EMBL/GenBank/DDBJ whole genome shotgun (WGS) entry which is preliminary data.</text>
</comment>
<dbReference type="PROSITE" id="PS51343">
    <property type="entry name" value="PII_GLNB_DOM"/>
    <property type="match status" value="1"/>
</dbReference>
<name>A0A6N9TSR7_DISTH</name>
<dbReference type="RefSeq" id="WP_163298627.1">
    <property type="nucleotide sequence ID" value="NZ_JAAGRR010000060.1"/>
</dbReference>
<gene>
    <name evidence="2" type="ORF">G3N55_06475</name>
</gene>
<evidence type="ECO:0000313" key="3">
    <source>
        <dbReference type="Proteomes" id="UP000469346"/>
    </source>
</evidence>
<dbReference type="EMBL" id="JAAGRR010000060">
    <property type="protein sequence ID" value="NDY42487.1"/>
    <property type="molecule type" value="Genomic_DNA"/>
</dbReference>
<dbReference type="Proteomes" id="UP000469346">
    <property type="component" value="Unassembled WGS sequence"/>
</dbReference>
<dbReference type="InterPro" id="IPR002187">
    <property type="entry name" value="N-reg_PII"/>
</dbReference>
<evidence type="ECO:0000313" key="2">
    <source>
        <dbReference type="EMBL" id="NDY42487.1"/>
    </source>
</evidence>
<accession>A0A6N9TSR7</accession>
<proteinExistence type="inferred from homology"/>